<dbReference type="GO" id="GO:0005886">
    <property type="term" value="C:plasma membrane"/>
    <property type="evidence" value="ECO:0007669"/>
    <property type="project" value="TreeGrafter"/>
</dbReference>
<dbReference type="Pfam" id="PF13187">
    <property type="entry name" value="Fer4_9"/>
    <property type="match status" value="1"/>
</dbReference>
<feature type="transmembrane region" description="Helical" evidence="6">
    <location>
        <begin position="152"/>
        <end position="170"/>
    </location>
</feature>
<evidence type="ECO:0000256" key="4">
    <source>
        <dbReference type="ARBA" id="ARBA00023004"/>
    </source>
</evidence>
<feature type="transmembrane region" description="Helical" evidence="6">
    <location>
        <begin position="63"/>
        <end position="83"/>
    </location>
</feature>
<keyword evidence="6" id="KW-1133">Transmembrane helix</keyword>
<dbReference type="EMBL" id="FXSZ01000005">
    <property type="protein sequence ID" value="SMO64090.1"/>
    <property type="molecule type" value="Genomic_DNA"/>
</dbReference>
<evidence type="ECO:0000256" key="5">
    <source>
        <dbReference type="ARBA" id="ARBA00023014"/>
    </source>
</evidence>
<dbReference type="SUPFAM" id="SSF46548">
    <property type="entry name" value="alpha-helical ferredoxin"/>
    <property type="match status" value="1"/>
</dbReference>
<keyword evidence="9" id="KW-1185">Reference proteome</keyword>
<dbReference type="RefSeq" id="WP_142603463.1">
    <property type="nucleotide sequence ID" value="NZ_FXSZ01000005.1"/>
</dbReference>
<dbReference type="InterPro" id="IPR051460">
    <property type="entry name" value="HdrC_iron-sulfur_subunit"/>
</dbReference>
<evidence type="ECO:0000259" key="7">
    <source>
        <dbReference type="PROSITE" id="PS51379"/>
    </source>
</evidence>
<evidence type="ECO:0000256" key="2">
    <source>
        <dbReference type="ARBA" id="ARBA00022723"/>
    </source>
</evidence>
<sequence>MIGQILFVLIAGAAIGLFSKNVKKIRRNIRLGKPLDRSDNPAERWKTMAMVALGQSKMTARPVAGFLHILIYLGFVIINLEVMEIVIDGVFGTHRIFSFLGGFYNVLIGSFEFLALGVLLACIIFLIRRNVLKLKRFSGIEMTEWPRSDANYILIAEILLMIAFLTMSAADYKLQGMGIGHYIKAGAFPVSSFIADTLPHNEAALVYTERFCWWFHIVGIFIFLNYIPYSKHFHILLAFPNTWYSNLKNKGEFNNMSSVTNEVKAMLDPSFTPPADAPAGKFGAKDVTDLNWVNLMNAYTCTECGRCTSSCPANITGKLLSPRKIMMDTRDRLEEVGRNIDTHGPDYSDGKALLGDYITNEELWACTTCNACTQACPVNIDPLAIIVELRRYLVMEESNAPASVNNMFSNVENNQAPWKYAPADRFNWAKND</sequence>
<protein>
    <submittedName>
        <fullName evidence="8">4Fe-4S dicluster domain-containing protein</fullName>
    </submittedName>
</protein>
<dbReference type="SUPFAM" id="SSF103501">
    <property type="entry name" value="Respiratory nitrate reductase 1 gamma chain"/>
    <property type="match status" value="1"/>
</dbReference>
<keyword evidence="6" id="KW-0812">Transmembrane</keyword>
<dbReference type="OrthoDB" id="9769677at2"/>
<dbReference type="InterPro" id="IPR009051">
    <property type="entry name" value="Helical_ferredxn"/>
</dbReference>
<evidence type="ECO:0000313" key="9">
    <source>
        <dbReference type="Proteomes" id="UP000315971"/>
    </source>
</evidence>
<dbReference type="InterPro" id="IPR017896">
    <property type="entry name" value="4Fe4S_Fe-S-bd"/>
</dbReference>
<evidence type="ECO:0000313" key="8">
    <source>
        <dbReference type="EMBL" id="SMO64090.1"/>
    </source>
</evidence>
<dbReference type="GO" id="GO:0046872">
    <property type="term" value="F:metal ion binding"/>
    <property type="evidence" value="ECO:0007669"/>
    <property type="project" value="UniProtKB-KW"/>
</dbReference>
<accession>A0A521CZJ6</accession>
<feature type="transmembrane region" description="Helical" evidence="6">
    <location>
        <begin position="213"/>
        <end position="229"/>
    </location>
</feature>
<keyword evidence="4" id="KW-0408">Iron</keyword>
<dbReference type="PROSITE" id="PS51379">
    <property type="entry name" value="4FE4S_FER_2"/>
    <property type="match status" value="2"/>
</dbReference>
<dbReference type="InterPro" id="IPR017900">
    <property type="entry name" value="4Fe4S_Fe_S_CS"/>
</dbReference>
<keyword evidence="3" id="KW-0560">Oxidoreductase</keyword>
<dbReference type="PANTHER" id="PTHR43255:SF1">
    <property type="entry name" value="IRON-SULFUR-BINDING OXIDOREDUCTASE FADF-RELATED"/>
    <property type="match status" value="1"/>
</dbReference>
<dbReference type="GO" id="GO:0051539">
    <property type="term" value="F:4 iron, 4 sulfur cluster binding"/>
    <property type="evidence" value="ECO:0007669"/>
    <property type="project" value="UniProtKB-KW"/>
</dbReference>
<dbReference type="Proteomes" id="UP000315971">
    <property type="component" value="Unassembled WGS sequence"/>
</dbReference>
<dbReference type="InterPro" id="IPR036197">
    <property type="entry name" value="NarG-like_sf"/>
</dbReference>
<feature type="transmembrane region" description="Helical" evidence="6">
    <location>
        <begin position="103"/>
        <end position="127"/>
    </location>
</feature>
<evidence type="ECO:0000256" key="3">
    <source>
        <dbReference type="ARBA" id="ARBA00023002"/>
    </source>
</evidence>
<dbReference type="AlphaFoldDB" id="A0A521CZJ6"/>
<keyword evidence="5" id="KW-0411">Iron-sulfur</keyword>
<keyword evidence="1" id="KW-0004">4Fe-4S</keyword>
<dbReference type="Gene3D" id="1.10.1060.10">
    <property type="entry name" value="Alpha-helical ferredoxin"/>
    <property type="match status" value="1"/>
</dbReference>
<feature type="domain" description="4Fe-4S ferredoxin-type" evidence="7">
    <location>
        <begin position="355"/>
        <end position="386"/>
    </location>
</feature>
<proteinExistence type="predicted"/>
<dbReference type="Gene3D" id="1.20.950.20">
    <property type="entry name" value="Transmembrane di-heme cytochromes, Chain C"/>
    <property type="match status" value="1"/>
</dbReference>
<feature type="transmembrane region" description="Helical" evidence="6">
    <location>
        <begin position="6"/>
        <end position="22"/>
    </location>
</feature>
<dbReference type="PROSITE" id="PS00198">
    <property type="entry name" value="4FE4S_FER_1"/>
    <property type="match status" value="2"/>
</dbReference>
<evidence type="ECO:0000256" key="1">
    <source>
        <dbReference type="ARBA" id="ARBA00022485"/>
    </source>
</evidence>
<reference evidence="8 9" key="1">
    <citation type="submission" date="2017-05" db="EMBL/GenBank/DDBJ databases">
        <authorList>
            <person name="Varghese N."/>
            <person name="Submissions S."/>
        </authorList>
    </citation>
    <scope>NUCLEOTIDE SEQUENCE [LARGE SCALE GENOMIC DNA]</scope>
    <source>
        <strain evidence="8 9">DSM 21342</strain>
    </source>
</reference>
<gene>
    <name evidence="8" type="ORF">SAMN06265350_10510</name>
</gene>
<evidence type="ECO:0000256" key="6">
    <source>
        <dbReference type="SAM" id="Phobius"/>
    </source>
</evidence>
<dbReference type="GO" id="GO:0016491">
    <property type="term" value="F:oxidoreductase activity"/>
    <property type="evidence" value="ECO:0007669"/>
    <property type="project" value="UniProtKB-KW"/>
</dbReference>
<keyword evidence="2" id="KW-0479">Metal-binding</keyword>
<keyword evidence="6" id="KW-0472">Membrane</keyword>
<feature type="domain" description="4Fe-4S ferredoxin-type" evidence="7">
    <location>
        <begin position="292"/>
        <end position="322"/>
    </location>
</feature>
<organism evidence="8 9">
    <name type="scientific">Solitalea koreensis</name>
    <dbReference type="NCBI Taxonomy" id="543615"/>
    <lineage>
        <taxon>Bacteria</taxon>
        <taxon>Pseudomonadati</taxon>
        <taxon>Bacteroidota</taxon>
        <taxon>Sphingobacteriia</taxon>
        <taxon>Sphingobacteriales</taxon>
        <taxon>Sphingobacteriaceae</taxon>
        <taxon>Solitalea</taxon>
    </lineage>
</organism>
<name>A0A521CZJ6_9SPHI</name>
<dbReference type="PANTHER" id="PTHR43255">
    <property type="entry name" value="IRON-SULFUR-BINDING OXIDOREDUCTASE FADF-RELATED-RELATED"/>
    <property type="match status" value="1"/>
</dbReference>